<dbReference type="GO" id="GO:0031122">
    <property type="term" value="P:cytoplasmic microtubule organization"/>
    <property type="evidence" value="ECO:0007669"/>
    <property type="project" value="TreeGrafter"/>
</dbReference>
<dbReference type="PANTHER" id="PTHR18947">
    <property type="entry name" value="HOOK PROTEINS"/>
    <property type="match status" value="1"/>
</dbReference>
<proteinExistence type="predicted"/>
<name>A0A4W5JUE5_9TELE</name>
<dbReference type="GO" id="GO:0005737">
    <property type="term" value="C:cytoplasm"/>
    <property type="evidence" value="ECO:0007669"/>
    <property type="project" value="TreeGrafter"/>
</dbReference>
<reference evidence="2" key="3">
    <citation type="submission" date="2025-09" db="UniProtKB">
        <authorList>
            <consortium name="Ensembl"/>
        </authorList>
    </citation>
    <scope>IDENTIFICATION</scope>
</reference>
<dbReference type="PANTHER" id="PTHR18947:SF35">
    <property type="entry name" value="COILED-COIL DOMAIN-CONTAINING PROTEIN 88B"/>
    <property type="match status" value="1"/>
</dbReference>
<dbReference type="GeneTree" id="ENSGT00940000165784"/>
<dbReference type="Ensembl" id="ENSHHUT00000001937.1">
    <property type="protein sequence ID" value="ENSHHUP00000001870.1"/>
    <property type="gene ID" value="ENSHHUG00000001226.1"/>
</dbReference>
<dbReference type="GO" id="GO:0005813">
    <property type="term" value="C:centrosome"/>
    <property type="evidence" value="ECO:0007669"/>
    <property type="project" value="TreeGrafter"/>
</dbReference>
<dbReference type="Proteomes" id="UP000314982">
    <property type="component" value="Unassembled WGS sequence"/>
</dbReference>
<feature type="region of interest" description="Disordered" evidence="1">
    <location>
        <begin position="285"/>
        <end position="411"/>
    </location>
</feature>
<dbReference type="AlphaFoldDB" id="A0A4W5JUE5"/>
<dbReference type="GO" id="GO:0030705">
    <property type="term" value="P:cytoskeleton-dependent intracellular transport"/>
    <property type="evidence" value="ECO:0007669"/>
    <property type="project" value="TreeGrafter"/>
</dbReference>
<dbReference type="GO" id="GO:0008017">
    <property type="term" value="F:microtubule binding"/>
    <property type="evidence" value="ECO:0007669"/>
    <property type="project" value="TreeGrafter"/>
</dbReference>
<reference evidence="3" key="1">
    <citation type="submission" date="2018-06" db="EMBL/GenBank/DDBJ databases">
        <title>Genome assembly of Danube salmon.</title>
        <authorList>
            <person name="Macqueen D.J."/>
            <person name="Gundappa M.K."/>
        </authorList>
    </citation>
    <scope>NUCLEOTIDE SEQUENCE [LARGE SCALE GENOMIC DNA]</scope>
</reference>
<keyword evidence="3" id="KW-1185">Reference proteome</keyword>
<evidence type="ECO:0000313" key="2">
    <source>
        <dbReference type="Ensembl" id="ENSHHUP00000001870.1"/>
    </source>
</evidence>
<feature type="compositionally biased region" description="Basic and acidic residues" evidence="1">
    <location>
        <begin position="18"/>
        <end position="46"/>
    </location>
</feature>
<feature type="compositionally biased region" description="Polar residues" evidence="1">
    <location>
        <begin position="321"/>
        <end position="343"/>
    </location>
</feature>
<reference evidence="2" key="2">
    <citation type="submission" date="2025-08" db="UniProtKB">
        <authorList>
            <consortium name="Ensembl"/>
        </authorList>
    </citation>
    <scope>IDENTIFICATION</scope>
</reference>
<feature type="region of interest" description="Disordered" evidence="1">
    <location>
        <begin position="113"/>
        <end position="138"/>
    </location>
</feature>
<organism evidence="2 3">
    <name type="scientific">Hucho hucho</name>
    <name type="common">huchen</name>
    <dbReference type="NCBI Taxonomy" id="62062"/>
    <lineage>
        <taxon>Eukaryota</taxon>
        <taxon>Metazoa</taxon>
        <taxon>Chordata</taxon>
        <taxon>Craniata</taxon>
        <taxon>Vertebrata</taxon>
        <taxon>Euteleostomi</taxon>
        <taxon>Actinopterygii</taxon>
        <taxon>Neopterygii</taxon>
        <taxon>Teleostei</taxon>
        <taxon>Protacanthopterygii</taxon>
        <taxon>Salmoniformes</taxon>
        <taxon>Salmonidae</taxon>
        <taxon>Salmoninae</taxon>
        <taxon>Hucho</taxon>
    </lineage>
</organism>
<dbReference type="STRING" id="62062.ENSHHUP00000001870"/>
<dbReference type="GO" id="GO:0051959">
    <property type="term" value="F:dynein light intermediate chain binding"/>
    <property type="evidence" value="ECO:0007669"/>
    <property type="project" value="TreeGrafter"/>
</dbReference>
<evidence type="ECO:0000313" key="3">
    <source>
        <dbReference type="Proteomes" id="UP000314982"/>
    </source>
</evidence>
<feature type="region of interest" description="Disordered" evidence="1">
    <location>
        <begin position="1"/>
        <end position="46"/>
    </location>
</feature>
<protein>
    <submittedName>
        <fullName evidence="2">Uncharacterized protein</fullName>
    </submittedName>
</protein>
<accession>A0A4W5JUE5</accession>
<sequence length="411" mass="45712">MEEENRHLLEQNQSLTNHNRDLMEQSLERKDQHHSQQREYQEKMGELRREKQKLVEKIMDQYRVLDPSMPTPSKAKKSNWIADRMKKLIKPKGGGREGRALFYAAGSIENLADSADYPPDTQTAAGTGETIQDTQTQTDRQLVRDHRHYYTQITFKSLHESFVLILLLIHLSLSPSHSVSLSPSHSVSLPPSHSVYLSLPLSLLHLSLPLSLLHLSPLFFLRYISSICSYSLLYLSPLFSLFSPPDPRSAPVSPSPLRHAPSLGYSDQAGGLCGLALRSGLGDRRKLGSHRKMGSQSFSPGDKKTSPLQRLQSADRVIWEGQSSPTDTPKTTPMTSATNSQENVMEEGGRGEEGGGEMDEEGGSGRKRGREVRRDHEEGVGGVGRRGEVAGVDCRGEVEGGRREGLDMSWH</sequence>
<evidence type="ECO:0000256" key="1">
    <source>
        <dbReference type="SAM" id="MobiDB-lite"/>
    </source>
</evidence>
<feature type="compositionally biased region" description="Basic and acidic residues" evidence="1">
    <location>
        <begin position="394"/>
        <end position="411"/>
    </location>
</feature>